<feature type="transmembrane region" description="Helical" evidence="1">
    <location>
        <begin position="6"/>
        <end position="25"/>
    </location>
</feature>
<evidence type="ECO:0000259" key="3">
    <source>
        <dbReference type="PROSITE" id="PS50887"/>
    </source>
</evidence>
<dbReference type="PANTHER" id="PTHR44757">
    <property type="entry name" value="DIGUANYLATE CYCLASE DGCP"/>
    <property type="match status" value="1"/>
</dbReference>
<dbReference type="AlphaFoldDB" id="A0A4R1LF79"/>
<dbReference type="Proteomes" id="UP000295210">
    <property type="component" value="Unassembled WGS sequence"/>
</dbReference>
<dbReference type="NCBIfam" id="TIGR00254">
    <property type="entry name" value="GGDEF"/>
    <property type="match status" value="1"/>
</dbReference>
<dbReference type="SUPFAM" id="SSF55073">
    <property type="entry name" value="Nucleotide cyclase"/>
    <property type="match status" value="1"/>
</dbReference>
<dbReference type="PROSITE" id="PS50887">
    <property type="entry name" value="GGDEF"/>
    <property type="match status" value="1"/>
</dbReference>
<dbReference type="Pfam" id="PF13188">
    <property type="entry name" value="PAS_8"/>
    <property type="match status" value="1"/>
</dbReference>
<dbReference type="InterPro" id="IPR000014">
    <property type="entry name" value="PAS"/>
</dbReference>
<dbReference type="InterPro" id="IPR000160">
    <property type="entry name" value="GGDEF_dom"/>
</dbReference>
<feature type="transmembrane region" description="Helical" evidence="1">
    <location>
        <begin position="168"/>
        <end position="186"/>
    </location>
</feature>
<reference evidence="4 5" key="1">
    <citation type="submission" date="2019-03" db="EMBL/GenBank/DDBJ databases">
        <title>Genomic Encyclopedia of Type Strains, Phase IV (KMG-IV): sequencing the most valuable type-strain genomes for metagenomic binning, comparative biology and taxonomic classification.</title>
        <authorList>
            <person name="Goeker M."/>
        </authorList>
    </citation>
    <scope>NUCLEOTIDE SEQUENCE [LARGE SCALE GENOMIC DNA]</scope>
    <source>
        <strain evidence="4 5">DSM 103428</strain>
    </source>
</reference>
<feature type="domain" description="EAL" evidence="2">
    <location>
        <begin position="553"/>
        <end position="806"/>
    </location>
</feature>
<evidence type="ECO:0000256" key="1">
    <source>
        <dbReference type="SAM" id="Phobius"/>
    </source>
</evidence>
<protein>
    <submittedName>
        <fullName evidence="4">PAS domain S-box-containing protein/diguanylate cyclase (GGDEF)-like protein</fullName>
    </submittedName>
</protein>
<dbReference type="InterPro" id="IPR043128">
    <property type="entry name" value="Rev_trsase/Diguanyl_cyclase"/>
</dbReference>
<dbReference type="SMART" id="SM00267">
    <property type="entry name" value="GGDEF"/>
    <property type="match status" value="1"/>
</dbReference>
<dbReference type="SMART" id="SM00091">
    <property type="entry name" value="PAS"/>
    <property type="match status" value="1"/>
</dbReference>
<dbReference type="InterPro" id="IPR035965">
    <property type="entry name" value="PAS-like_dom_sf"/>
</dbReference>
<dbReference type="Gene3D" id="3.20.20.450">
    <property type="entry name" value="EAL domain"/>
    <property type="match status" value="1"/>
</dbReference>
<keyword evidence="1" id="KW-1133">Transmembrane helix</keyword>
<feature type="transmembrane region" description="Helical" evidence="1">
    <location>
        <begin position="62"/>
        <end position="82"/>
    </location>
</feature>
<dbReference type="FunFam" id="3.30.70.270:FF:000001">
    <property type="entry name" value="Diguanylate cyclase domain protein"/>
    <property type="match status" value="1"/>
</dbReference>
<feature type="domain" description="GGDEF" evidence="3">
    <location>
        <begin position="411"/>
        <end position="544"/>
    </location>
</feature>
<dbReference type="PANTHER" id="PTHR44757:SF2">
    <property type="entry name" value="BIOFILM ARCHITECTURE MAINTENANCE PROTEIN MBAA"/>
    <property type="match status" value="1"/>
</dbReference>
<dbReference type="NCBIfam" id="TIGR00229">
    <property type="entry name" value="sensory_box"/>
    <property type="match status" value="1"/>
</dbReference>
<keyword evidence="5" id="KW-1185">Reference proteome</keyword>
<feature type="transmembrane region" description="Helical" evidence="1">
    <location>
        <begin position="115"/>
        <end position="136"/>
    </location>
</feature>
<dbReference type="InterPro" id="IPR029787">
    <property type="entry name" value="Nucleotide_cyclase"/>
</dbReference>
<dbReference type="GO" id="GO:0003824">
    <property type="term" value="F:catalytic activity"/>
    <property type="evidence" value="ECO:0007669"/>
    <property type="project" value="UniProtKB-ARBA"/>
</dbReference>
<dbReference type="CDD" id="cd01949">
    <property type="entry name" value="GGDEF"/>
    <property type="match status" value="1"/>
</dbReference>
<dbReference type="CDD" id="cd00130">
    <property type="entry name" value="PAS"/>
    <property type="match status" value="1"/>
</dbReference>
<dbReference type="PROSITE" id="PS50883">
    <property type="entry name" value="EAL"/>
    <property type="match status" value="1"/>
</dbReference>
<dbReference type="InterPro" id="IPR035919">
    <property type="entry name" value="EAL_sf"/>
</dbReference>
<feature type="transmembrane region" description="Helical" evidence="1">
    <location>
        <begin position="89"/>
        <end position="109"/>
    </location>
</feature>
<dbReference type="OrthoDB" id="101222at2"/>
<sequence>MQKTLLDIIILGLLILLFGSIYLKWATRRLQFWILGWLSVLAHFCVLLVSPTTNTGQSLQSFMQFGFLLLGGVSFILASSAVSIDAERVWSTAAALSFPPLLYAALVTFGGTNPLILDLIAICGETLVLLLTVRFYRQRPLVLYSSFFAAALNVLTTVVSTLHKRPELGIYAALTQLFFMNAVLFWDDFRRISAGVITAGIGLLVWAAVFPSAVVFAAFFPQINISPEVWNVPKYFVEFGMVLTLLEDELEYASRQSLDYRLLFDGNPLPMWIFDRKTLAFLRVNDAAIRHYGYSREQFLLMTIRDLCPAEALEDRKESVVSSIVNSTVTGPTTHILRSGHRIQVEEIGHTIKFEGRDAHFIMINDVTDRQLLHNQLVHQAQHDMLTGLPNRLLLRDRMEQALVSAARHSQKAAVVCIDLDRFKQINDIYGHAAGDAVLQQVAVRLKARLRQMDTVARTGGEEFTVVLGGLASARDAGTVANDLIESFREPFSMDGFMLEISASLGVAIYPDDGLDSELLWKSADAAMYRAKNSGGNQYVCVSREISNSASEATELEVYLRRILKEGGLELYYQPQYTIDEKLCGFEALVRLRHPRFGLVLPDRFIPIAEESGLIVSLGNWVIEEVCRQSRAWVESGLPQLRIAVNVSPLQFMRVDFSNFVEQVLKHHNMDPHLIEFEVTETTVMRNLDEVARQMRVLSDQGIRFSVDDFGTGYSSLRHLHQLPISTLKIDRSFVERICERNGTYSIVEATLSLAHSLGMNVVAEGVENKQQWAILRDLGCDVMQGFLFSPPISSQAVPALVEAATPVTLRSARG</sequence>
<proteinExistence type="predicted"/>
<dbReference type="CDD" id="cd01948">
    <property type="entry name" value="EAL"/>
    <property type="match status" value="1"/>
</dbReference>
<feature type="transmembrane region" description="Helical" evidence="1">
    <location>
        <begin position="141"/>
        <end position="162"/>
    </location>
</feature>
<comment type="caution">
    <text evidence="4">The sequence shown here is derived from an EMBL/GenBank/DDBJ whole genome shotgun (WGS) entry which is preliminary data.</text>
</comment>
<dbReference type="SMART" id="SM00052">
    <property type="entry name" value="EAL"/>
    <property type="match status" value="1"/>
</dbReference>
<name>A0A4R1LF79_9BACT</name>
<gene>
    <name evidence="4" type="ORF">C7378_0497</name>
</gene>
<dbReference type="Gene3D" id="3.30.70.270">
    <property type="match status" value="1"/>
</dbReference>
<dbReference type="RefSeq" id="WP_131991329.1">
    <property type="nucleotide sequence ID" value="NZ_SMGK01000001.1"/>
</dbReference>
<feature type="transmembrane region" description="Helical" evidence="1">
    <location>
        <begin position="198"/>
        <end position="220"/>
    </location>
</feature>
<dbReference type="InterPro" id="IPR052155">
    <property type="entry name" value="Biofilm_reg_signaling"/>
</dbReference>
<evidence type="ECO:0000259" key="2">
    <source>
        <dbReference type="PROSITE" id="PS50883"/>
    </source>
</evidence>
<dbReference type="EMBL" id="SMGK01000001">
    <property type="protein sequence ID" value="TCK75513.1"/>
    <property type="molecule type" value="Genomic_DNA"/>
</dbReference>
<keyword evidence="1" id="KW-0812">Transmembrane</keyword>
<dbReference type="SUPFAM" id="SSF55785">
    <property type="entry name" value="PYP-like sensor domain (PAS domain)"/>
    <property type="match status" value="1"/>
</dbReference>
<dbReference type="SUPFAM" id="SSF141868">
    <property type="entry name" value="EAL domain-like"/>
    <property type="match status" value="1"/>
</dbReference>
<keyword evidence="1" id="KW-0472">Membrane</keyword>
<dbReference type="Pfam" id="PF00990">
    <property type="entry name" value="GGDEF"/>
    <property type="match status" value="1"/>
</dbReference>
<dbReference type="Pfam" id="PF00563">
    <property type="entry name" value="EAL"/>
    <property type="match status" value="1"/>
</dbReference>
<accession>A0A4R1LF79</accession>
<dbReference type="Gene3D" id="3.30.450.20">
    <property type="entry name" value="PAS domain"/>
    <property type="match status" value="1"/>
</dbReference>
<feature type="transmembrane region" description="Helical" evidence="1">
    <location>
        <begin position="32"/>
        <end position="50"/>
    </location>
</feature>
<dbReference type="InterPro" id="IPR001633">
    <property type="entry name" value="EAL_dom"/>
</dbReference>
<evidence type="ECO:0000313" key="4">
    <source>
        <dbReference type="EMBL" id="TCK75513.1"/>
    </source>
</evidence>
<evidence type="ECO:0000313" key="5">
    <source>
        <dbReference type="Proteomes" id="UP000295210"/>
    </source>
</evidence>
<organism evidence="4 5">
    <name type="scientific">Acidipila rosea</name>
    <dbReference type="NCBI Taxonomy" id="768535"/>
    <lineage>
        <taxon>Bacteria</taxon>
        <taxon>Pseudomonadati</taxon>
        <taxon>Acidobacteriota</taxon>
        <taxon>Terriglobia</taxon>
        <taxon>Terriglobales</taxon>
        <taxon>Acidobacteriaceae</taxon>
        <taxon>Acidipila</taxon>
    </lineage>
</organism>